<evidence type="ECO:0000313" key="2">
    <source>
        <dbReference type="Proteomes" id="UP000011591"/>
    </source>
</evidence>
<name>M0B0A7_9EURY</name>
<sequence length="250" mass="27653">MVTENENENEFEVDAASSPASAAASASASASAFDADDNAFDVDDDYDFWLLDLDGTLVDVEWSYTRGVFDRVGDRLGREFSDQEADILWSGLTGSRDRQLLEWGVDPTTFWEAFHAEEDPLVRAEQTYLHEDAAFVAELDAPVGLVTHCQEFLCEPVLDNVGIRDWFDARLCCTEQTGWKPDPQPVQRVMDDLGVGENGHLGVLAGDGANDVGAAWNAGLDAIHVERVGHDRRGRCVLGDYRVESFDELF</sequence>
<dbReference type="PATRIC" id="fig|1227491.4.peg.2448"/>
<keyword evidence="2" id="KW-1185">Reference proteome</keyword>
<dbReference type="SUPFAM" id="SSF56784">
    <property type="entry name" value="HAD-like"/>
    <property type="match status" value="1"/>
</dbReference>
<dbReference type="AlphaFoldDB" id="M0B0A7"/>
<dbReference type="GO" id="GO:0006281">
    <property type="term" value="P:DNA repair"/>
    <property type="evidence" value="ECO:0007669"/>
    <property type="project" value="TreeGrafter"/>
</dbReference>
<evidence type="ECO:0000313" key="1">
    <source>
        <dbReference type="EMBL" id="ELZ04220.1"/>
    </source>
</evidence>
<dbReference type="Gene3D" id="3.40.50.1000">
    <property type="entry name" value="HAD superfamily/HAD-like"/>
    <property type="match status" value="1"/>
</dbReference>
<accession>M0B0A7</accession>
<dbReference type="Pfam" id="PF00702">
    <property type="entry name" value="Hydrolase"/>
    <property type="match status" value="1"/>
</dbReference>
<dbReference type="RefSeq" id="WP_006665834.1">
    <property type="nucleotide sequence ID" value="NZ_AOIP01000031.1"/>
</dbReference>
<organism evidence="1 2">
    <name type="scientific">Natrialba aegyptia DSM 13077</name>
    <dbReference type="NCBI Taxonomy" id="1227491"/>
    <lineage>
        <taxon>Archaea</taxon>
        <taxon>Methanobacteriati</taxon>
        <taxon>Methanobacteriota</taxon>
        <taxon>Stenosarchaea group</taxon>
        <taxon>Halobacteria</taxon>
        <taxon>Halobacteriales</taxon>
        <taxon>Natrialbaceae</taxon>
        <taxon>Natrialba</taxon>
    </lineage>
</organism>
<dbReference type="PANTHER" id="PTHR43434">
    <property type="entry name" value="PHOSPHOGLYCOLATE PHOSPHATASE"/>
    <property type="match status" value="1"/>
</dbReference>
<reference evidence="1 2" key="1">
    <citation type="journal article" date="2014" name="PLoS Genet.">
        <title>Phylogenetically driven sequencing of extremely halophilic archaea reveals strategies for static and dynamic osmo-response.</title>
        <authorList>
            <person name="Becker E.A."/>
            <person name="Seitzer P.M."/>
            <person name="Tritt A."/>
            <person name="Larsen D."/>
            <person name="Krusor M."/>
            <person name="Yao A.I."/>
            <person name="Wu D."/>
            <person name="Madern D."/>
            <person name="Eisen J.A."/>
            <person name="Darling A.E."/>
            <person name="Facciotti M.T."/>
        </authorList>
    </citation>
    <scope>NUCLEOTIDE SEQUENCE [LARGE SCALE GENOMIC DNA]</scope>
    <source>
        <strain evidence="1 2">DSM 13077</strain>
    </source>
</reference>
<dbReference type="GO" id="GO:0008967">
    <property type="term" value="F:phosphoglycolate phosphatase activity"/>
    <property type="evidence" value="ECO:0007669"/>
    <property type="project" value="TreeGrafter"/>
</dbReference>
<proteinExistence type="predicted"/>
<dbReference type="SFLD" id="SFLDS00003">
    <property type="entry name" value="Haloacid_Dehalogenase"/>
    <property type="match status" value="1"/>
</dbReference>
<dbReference type="Proteomes" id="UP000011591">
    <property type="component" value="Unassembled WGS sequence"/>
</dbReference>
<dbReference type="InterPro" id="IPR023214">
    <property type="entry name" value="HAD_sf"/>
</dbReference>
<comment type="caution">
    <text evidence="1">The sequence shown here is derived from an EMBL/GenBank/DDBJ whole genome shotgun (WGS) entry which is preliminary data.</text>
</comment>
<gene>
    <name evidence="1" type="ORF">C480_11926</name>
</gene>
<dbReference type="PANTHER" id="PTHR43434:SF1">
    <property type="entry name" value="PHOSPHOGLYCOLATE PHOSPHATASE"/>
    <property type="match status" value="1"/>
</dbReference>
<dbReference type="EMBL" id="AOIP01000031">
    <property type="protein sequence ID" value="ELZ04220.1"/>
    <property type="molecule type" value="Genomic_DNA"/>
</dbReference>
<dbReference type="InterPro" id="IPR036412">
    <property type="entry name" value="HAD-like_sf"/>
</dbReference>
<protein>
    <submittedName>
        <fullName evidence="1">Haloacid dehalogenase</fullName>
    </submittedName>
</protein>
<dbReference type="InterPro" id="IPR050155">
    <property type="entry name" value="HAD-like_hydrolase_sf"/>
</dbReference>
<dbReference type="SFLD" id="SFLDG01129">
    <property type="entry name" value="C1.5:_HAD__Beta-PGM__Phosphata"/>
    <property type="match status" value="1"/>
</dbReference>